<dbReference type="CTD" id="3600"/>
<dbReference type="RefSeq" id="XP_033795692.1">
    <property type="nucleotide sequence ID" value="XM_033939801.1"/>
</dbReference>
<dbReference type="GO" id="GO:0005125">
    <property type="term" value="F:cytokine activity"/>
    <property type="evidence" value="ECO:0007669"/>
    <property type="project" value="UniProtKB-KW"/>
</dbReference>
<dbReference type="Pfam" id="PF02372">
    <property type="entry name" value="IL15"/>
    <property type="match status" value="1"/>
</dbReference>
<dbReference type="SUPFAM" id="SSF47266">
    <property type="entry name" value="4-helical cytokines"/>
    <property type="match status" value="1"/>
</dbReference>
<comment type="similarity">
    <text evidence="2 7">Belongs to the IL-15/IL-21 family.</text>
</comment>
<dbReference type="GO" id="GO:0005615">
    <property type="term" value="C:extracellular space"/>
    <property type="evidence" value="ECO:0007669"/>
    <property type="project" value="UniProtKB-KW"/>
</dbReference>
<name>A0A6P8Q7U9_GEOSA</name>
<sequence>MFQRILWKWKSRKPALPQRTKQSSWNLTETKNHLNRIRVQASLYLALNYFALSLLNSDTGIYFFILCCISASFPRTEADELPWDIVLLDLEKIEKLNRDIDAKLYTASPGPDACFESVLRCFLEELKVIVYEGEDQQNETSQYVKFVNTNLRLDDLPYNIVPKECKQCEQFQEEDFATFMASFKNLVRSKISQQNS</sequence>
<evidence type="ECO:0000313" key="10">
    <source>
        <dbReference type="RefSeq" id="XP_033795692.1"/>
    </source>
</evidence>
<dbReference type="GO" id="GO:0001819">
    <property type="term" value="P:positive regulation of cytokine production"/>
    <property type="evidence" value="ECO:0007669"/>
    <property type="project" value="TreeGrafter"/>
</dbReference>
<keyword evidence="8" id="KW-1133">Transmembrane helix</keyword>
<keyword evidence="3 7" id="KW-0202">Cytokine</keyword>
<dbReference type="PANTHER" id="PTHR14356:SF3">
    <property type="entry name" value="INTERLEUKIN-15"/>
    <property type="match status" value="1"/>
</dbReference>
<dbReference type="PRINTS" id="PR01930">
    <property type="entry name" value="INTRLEUKIN15"/>
</dbReference>
<dbReference type="GO" id="GO:0042102">
    <property type="term" value="P:positive regulation of T cell proliferation"/>
    <property type="evidence" value="ECO:0007669"/>
    <property type="project" value="TreeGrafter"/>
</dbReference>
<comment type="subcellular location">
    <subcellularLocation>
        <location evidence="1">Secreted</location>
    </subcellularLocation>
</comment>
<dbReference type="GO" id="GO:0050778">
    <property type="term" value="P:positive regulation of immune response"/>
    <property type="evidence" value="ECO:0007669"/>
    <property type="project" value="TreeGrafter"/>
</dbReference>
<dbReference type="GO" id="GO:0042119">
    <property type="term" value="P:neutrophil activation"/>
    <property type="evidence" value="ECO:0007669"/>
    <property type="project" value="TreeGrafter"/>
</dbReference>
<dbReference type="GeneID" id="117358185"/>
<keyword evidence="8" id="KW-0812">Transmembrane</keyword>
<feature type="transmembrane region" description="Helical" evidence="8">
    <location>
        <begin position="41"/>
        <end position="65"/>
    </location>
</feature>
<dbReference type="Gene3D" id="1.20.1250.70">
    <property type="entry name" value="Interleukin-15/Interleukin-21"/>
    <property type="match status" value="1"/>
</dbReference>
<evidence type="ECO:0000313" key="9">
    <source>
        <dbReference type="Proteomes" id="UP000515159"/>
    </source>
</evidence>
<evidence type="ECO:0000256" key="8">
    <source>
        <dbReference type="SAM" id="Phobius"/>
    </source>
</evidence>
<evidence type="ECO:0000256" key="7">
    <source>
        <dbReference type="RuleBase" id="RU003453"/>
    </source>
</evidence>
<dbReference type="FunCoup" id="A0A6P8Q7U9">
    <property type="interactions" value="845"/>
</dbReference>
<organism evidence="9 10">
    <name type="scientific">Geotrypetes seraphini</name>
    <name type="common">Gaboon caecilian</name>
    <name type="synonym">Caecilia seraphini</name>
    <dbReference type="NCBI Taxonomy" id="260995"/>
    <lineage>
        <taxon>Eukaryota</taxon>
        <taxon>Metazoa</taxon>
        <taxon>Chordata</taxon>
        <taxon>Craniata</taxon>
        <taxon>Vertebrata</taxon>
        <taxon>Euteleostomi</taxon>
        <taxon>Amphibia</taxon>
        <taxon>Gymnophiona</taxon>
        <taxon>Geotrypetes</taxon>
    </lineage>
</organism>
<protein>
    <recommendedName>
        <fullName evidence="7">Interleukin</fullName>
    </recommendedName>
</protein>
<keyword evidence="9" id="KW-1185">Reference proteome</keyword>
<keyword evidence="6" id="KW-1015">Disulfide bond</keyword>
<dbReference type="AlphaFoldDB" id="A0A6P8Q7U9"/>
<keyword evidence="8" id="KW-0472">Membrane</keyword>
<dbReference type="InterPro" id="IPR009079">
    <property type="entry name" value="4_helix_cytokine-like_core"/>
</dbReference>
<evidence type="ECO:0000256" key="1">
    <source>
        <dbReference type="ARBA" id="ARBA00004613"/>
    </source>
</evidence>
<evidence type="ECO:0000256" key="5">
    <source>
        <dbReference type="ARBA" id="ARBA00022729"/>
    </source>
</evidence>
<accession>A0A6P8Q7U9</accession>
<dbReference type="InterPro" id="IPR020439">
    <property type="entry name" value="IL-15"/>
</dbReference>
<dbReference type="OrthoDB" id="8905762at2759"/>
<dbReference type="KEGG" id="gsh:117358185"/>
<keyword evidence="4" id="KW-0964">Secreted</keyword>
<proteinExistence type="inferred from homology"/>
<gene>
    <name evidence="10" type="primary">IL15</name>
</gene>
<evidence type="ECO:0000256" key="4">
    <source>
        <dbReference type="ARBA" id="ARBA00022525"/>
    </source>
</evidence>
<keyword evidence="5" id="KW-0732">Signal</keyword>
<dbReference type="Proteomes" id="UP000515159">
    <property type="component" value="Chromosome 1"/>
</dbReference>
<dbReference type="InParanoid" id="A0A6P8Q7U9"/>
<evidence type="ECO:0000256" key="3">
    <source>
        <dbReference type="ARBA" id="ARBA00022514"/>
    </source>
</evidence>
<evidence type="ECO:0000256" key="2">
    <source>
        <dbReference type="ARBA" id="ARBA00006050"/>
    </source>
</evidence>
<dbReference type="InterPro" id="IPR003443">
    <property type="entry name" value="IL-15/IL-21_fam"/>
</dbReference>
<dbReference type="GO" id="GO:0005126">
    <property type="term" value="F:cytokine receptor binding"/>
    <property type="evidence" value="ECO:0007669"/>
    <property type="project" value="InterPro"/>
</dbReference>
<reference evidence="10" key="1">
    <citation type="submission" date="2025-08" db="UniProtKB">
        <authorList>
            <consortium name="RefSeq"/>
        </authorList>
    </citation>
    <scope>IDENTIFICATION</scope>
</reference>
<evidence type="ECO:0000256" key="6">
    <source>
        <dbReference type="ARBA" id="ARBA00023157"/>
    </source>
</evidence>
<dbReference type="PANTHER" id="PTHR14356">
    <property type="entry name" value="INTERLEUKIN-15-RELATED"/>
    <property type="match status" value="1"/>
</dbReference>
<dbReference type="GO" id="GO:0006955">
    <property type="term" value="P:immune response"/>
    <property type="evidence" value="ECO:0007669"/>
    <property type="project" value="InterPro"/>
</dbReference>